<reference evidence="1" key="1">
    <citation type="submission" date="2021-03" db="EMBL/GenBank/DDBJ databases">
        <authorList>
            <person name="Tran Van P."/>
        </authorList>
    </citation>
    <scope>NUCLEOTIDE SEQUENCE</scope>
</reference>
<protein>
    <submittedName>
        <fullName evidence="1">Uncharacterized protein</fullName>
    </submittedName>
</protein>
<dbReference type="EMBL" id="CAJPIN010075361">
    <property type="protein sequence ID" value="CAG2067798.1"/>
    <property type="molecule type" value="Genomic_DNA"/>
</dbReference>
<organism evidence="1 2">
    <name type="scientific">Timema podura</name>
    <name type="common">Walking stick</name>
    <dbReference type="NCBI Taxonomy" id="61482"/>
    <lineage>
        <taxon>Eukaryota</taxon>
        <taxon>Metazoa</taxon>
        <taxon>Ecdysozoa</taxon>
        <taxon>Arthropoda</taxon>
        <taxon>Hexapoda</taxon>
        <taxon>Insecta</taxon>
        <taxon>Pterygota</taxon>
        <taxon>Neoptera</taxon>
        <taxon>Polyneoptera</taxon>
        <taxon>Phasmatodea</taxon>
        <taxon>Timematodea</taxon>
        <taxon>Timematoidea</taxon>
        <taxon>Timematidae</taxon>
        <taxon>Timema</taxon>
    </lineage>
</organism>
<evidence type="ECO:0000313" key="2">
    <source>
        <dbReference type="Proteomes" id="UP001153148"/>
    </source>
</evidence>
<accession>A0ABN7PP72</accession>
<sequence length="66" mass="7422">MFSLGDFALEHGYGKGPMDGVGRSLKRHVDQYVIHGHDIMCARDLTEAFQEHSSIVVQEILSSEFE</sequence>
<gene>
    <name evidence="1" type="ORF">TPAB3V08_LOCUS14741</name>
</gene>
<feature type="non-terminal residue" evidence="1">
    <location>
        <position position="66"/>
    </location>
</feature>
<evidence type="ECO:0000313" key="1">
    <source>
        <dbReference type="EMBL" id="CAG2067798.1"/>
    </source>
</evidence>
<comment type="caution">
    <text evidence="1">The sequence shown here is derived from an EMBL/GenBank/DDBJ whole genome shotgun (WGS) entry which is preliminary data.</text>
</comment>
<dbReference type="Proteomes" id="UP001153148">
    <property type="component" value="Unassembled WGS sequence"/>
</dbReference>
<name>A0ABN7PP72_TIMPD</name>
<proteinExistence type="predicted"/>
<keyword evidence="2" id="KW-1185">Reference proteome</keyword>